<dbReference type="EMBL" id="CM044701">
    <property type="protein sequence ID" value="KAI5681249.1"/>
    <property type="molecule type" value="Genomic_DNA"/>
</dbReference>
<comment type="caution">
    <text evidence="1">The sequence shown here is derived from an EMBL/GenBank/DDBJ whole genome shotgun (WGS) entry which is preliminary data.</text>
</comment>
<evidence type="ECO:0000313" key="1">
    <source>
        <dbReference type="EMBL" id="KAI5681249.1"/>
    </source>
</evidence>
<sequence length="271" mass="30663">MTKTEAIGKETTPNTDSRLSSNCVCLEFNCREIRLFARLFGIEKGRTMEKRDFPLRIEEVPAHVHLGLIVPDVLTRQHEHRSGLIWSGDHETCFTDLQCRCFGRNLFQSYSTASYSGVSLSRACDASFALAQHIPNACDTRLDLHRTQLRGNDHTYWRTQHASHVEVWHQWRLRIRDGPVLAVESPHHPGIGRSSFHARLAPRTRSSSFQAPPPPYTVGSSTQHMPISTTSSSDSEEHDDEPTNVVTPVQQLGFGHRVGKKTTRFTPSDWP</sequence>
<evidence type="ECO:0000313" key="2">
    <source>
        <dbReference type="Proteomes" id="UP001060085"/>
    </source>
</evidence>
<name>A0ACC0C8M0_CATRO</name>
<protein>
    <submittedName>
        <fullName evidence="1">Uncharacterized protein</fullName>
    </submittedName>
</protein>
<gene>
    <name evidence="1" type="ORF">M9H77_02476</name>
</gene>
<accession>A0ACC0C8M0</accession>
<organism evidence="1 2">
    <name type="scientific">Catharanthus roseus</name>
    <name type="common">Madagascar periwinkle</name>
    <name type="synonym">Vinca rosea</name>
    <dbReference type="NCBI Taxonomy" id="4058"/>
    <lineage>
        <taxon>Eukaryota</taxon>
        <taxon>Viridiplantae</taxon>
        <taxon>Streptophyta</taxon>
        <taxon>Embryophyta</taxon>
        <taxon>Tracheophyta</taxon>
        <taxon>Spermatophyta</taxon>
        <taxon>Magnoliopsida</taxon>
        <taxon>eudicotyledons</taxon>
        <taxon>Gunneridae</taxon>
        <taxon>Pentapetalae</taxon>
        <taxon>asterids</taxon>
        <taxon>lamiids</taxon>
        <taxon>Gentianales</taxon>
        <taxon>Apocynaceae</taxon>
        <taxon>Rauvolfioideae</taxon>
        <taxon>Vinceae</taxon>
        <taxon>Catharanthinae</taxon>
        <taxon>Catharanthus</taxon>
    </lineage>
</organism>
<proteinExistence type="predicted"/>
<dbReference type="Proteomes" id="UP001060085">
    <property type="component" value="Linkage Group LG01"/>
</dbReference>
<reference evidence="2" key="1">
    <citation type="journal article" date="2023" name="Nat. Plants">
        <title>Single-cell RNA sequencing provides a high-resolution roadmap for understanding the multicellular compartmentation of specialized metabolism.</title>
        <authorList>
            <person name="Sun S."/>
            <person name="Shen X."/>
            <person name="Li Y."/>
            <person name="Li Y."/>
            <person name="Wang S."/>
            <person name="Li R."/>
            <person name="Zhang H."/>
            <person name="Shen G."/>
            <person name="Guo B."/>
            <person name="Wei J."/>
            <person name="Xu J."/>
            <person name="St-Pierre B."/>
            <person name="Chen S."/>
            <person name="Sun C."/>
        </authorList>
    </citation>
    <scope>NUCLEOTIDE SEQUENCE [LARGE SCALE GENOMIC DNA]</scope>
</reference>
<keyword evidence="2" id="KW-1185">Reference proteome</keyword>